<dbReference type="GO" id="GO:0022857">
    <property type="term" value="F:transmembrane transporter activity"/>
    <property type="evidence" value="ECO:0007669"/>
    <property type="project" value="InterPro"/>
</dbReference>
<dbReference type="InterPro" id="IPR053160">
    <property type="entry name" value="MFS_DHA3_Transporter"/>
</dbReference>
<organism evidence="6 7">
    <name type="scientific">Collinsella aerofaciens</name>
    <dbReference type="NCBI Taxonomy" id="74426"/>
    <lineage>
        <taxon>Bacteria</taxon>
        <taxon>Bacillati</taxon>
        <taxon>Actinomycetota</taxon>
        <taxon>Coriobacteriia</taxon>
        <taxon>Coriobacteriales</taxon>
        <taxon>Coriobacteriaceae</taxon>
        <taxon>Collinsella</taxon>
    </lineage>
</organism>
<evidence type="ECO:0000256" key="3">
    <source>
        <dbReference type="ARBA" id="ARBA00022989"/>
    </source>
</evidence>
<feature type="transmembrane region" description="Helical" evidence="5">
    <location>
        <begin position="155"/>
        <end position="176"/>
    </location>
</feature>
<dbReference type="Gene3D" id="1.20.1250.20">
    <property type="entry name" value="MFS general substrate transporter like domains"/>
    <property type="match status" value="1"/>
</dbReference>
<dbReference type="Proteomes" id="UP000368032">
    <property type="component" value="Unassembled WGS sequence"/>
</dbReference>
<feature type="transmembrane region" description="Helical" evidence="5">
    <location>
        <begin position="295"/>
        <end position="318"/>
    </location>
</feature>
<dbReference type="Pfam" id="PF07690">
    <property type="entry name" value="MFS_1"/>
    <property type="match status" value="1"/>
</dbReference>
<evidence type="ECO:0000256" key="2">
    <source>
        <dbReference type="ARBA" id="ARBA00022692"/>
    </source>
</evidence>
<gene>
    <name evidence="6" type="ORF">CKJAJONC_00147</name>
</gene>
<dbReference type="InterPro" id="IPR011701">
    <property type="entry name" value="MFS"/>
</dbReference>
<dbReference type="InterPro" id="IPR036259">
    <property type="entry name" value="MFS_trans_sf"/>
</dbReference>
<evidence type="ECO:0000256" key="1">
    <source>
        <dbReference type="ARBA" id="ARBA00004141"/>
    </source>
</evidence>
<dbReference type="InterPro" id="IPR005829">
    <property type="entry name" value="Sugar_transporter_CS"/>
</dbReference>
<sequence>MKKRTVLLYMTFVFLSNFSTILYFLTVYLEFVGFSMVAISSMMIAYQVSKFILEVPTGYIADRFGRKTSGLVGVVGMLGYYAALLFVRSPLLLIGAFALKGFAVACVSGSIEAIYIDSVSQDQLVRLNVVERFVFYASFAISACVGGFISSVGAYLIGLSADIIAMVLTLVVVVCIPEMRRGGTAGTPERGMSPKMIGAAIACNGILRSAFIRDCSQAFAFVALEDFFSLLLAGRGMNAVASGVIIAVQLLASASMGLIVPSVIAHVDKGRFARICGIVRLSLTALFLTPFTPVYLLPVFYVLQTVAYSLFAPIKYSIFQNAADSSMRCSLISVQSQMVAVGAILFYLFNAALSSIADIRVILLVALGISSLVYIPALFRLTSQRPCVFRHR</sequence>
<feature type="transmembrane region" description="Helical" evidence="5">
    <location>
        <begin position="69"/>
        <end position="87"/>
    </location>
</feature>
<dbReference type="PANTHER" id="PTHR23530:SF1">
    <property type="entry name" value="PERMEASE, MAJOR FACILITATOR SUPERFAMILY-RELATED"/>
    <property type="match status" value="1"/>
</dbReference>
<accession>A0A5K1IXF6</accession>
<keyword evidence="3 5" id="KW-1133">Transmembrane helix</keyword>
<keyword evidence="4 5" id="KW-0472">Membrane</keyword>
<evidence type="ECO:0000313" key="6">
    <source>
        <dbReference type="EMBL" id="VWL93554.1"/>
    </source>
</evidence>
<feature type="transmembrane region" description="Helical" evidence="5">
    <location>
        <begin position="361"/>
        <end position="382"/>
    </location>
</feature>
<protein>
    <submittedName>
        <fullName evidence="6">Major Facilitator Superfamily protein</fullName>
    </submittedName>
</protein>
<dbReference type="GO" id="GO:0016020">
    <property type="term" value="C:membrane"/>
    <property type="evidence" value="ECO:0007669"/>
    <property type="project" value="UniProtKB-SubCell"/>
</dbReference>
<feature type="transmembrane region" description="Helical" evidence="5">
    <location>
        <begin position="31"/>
        <end position="48"/>
    </location>
</feature>
<evidence type="ECO:0000256" key="4">
    <source>
        <dbReference type="ARBA" id="ARBA00023136"/>
    </source>
</evidence>
<reference evidence="6 7" key="1">
    <citation type="submission" date="2019-10" db="EMBL/GenBank/DDBJ databases">
        <authorList>
            <person name="Wolf R A."/>
        </authorList>
    </citation>
    <scope>NUCLEOTIDE SEQUENCE [LARGE SCALE GENOMIC DNA]</scope>
    <source>
        <strain evidence="6">Collinsella_aerofaciens_DSM_13712</strain>
    </source>
</reference>
<dbReference type="SUPFAM" id="SSF103473">
    <property type="entry name" value="MFS general substrate transporter"/>
    <property type="match status" value="1"/>
</dbReference>
<feature type="transmembrane region" description="Helical" evidence="5">
    <location>
        <begin position="7"/>
        <end position="25"/>
    </location>
</feature>
<comment type="subcellular location">
    <subcellularLocation>
        <location evidence="1">Membrane</location>
        <topology evidence="1">Multi-pass membrane protein</topology>
    </subcellularLocation>
</comment>
<evidence type="ECO:0000256" key="5">
    <source>
        <dbReference type="SAM" id="Phobius"/>
    </source>
</evidence>
<dbReference type="PANTHER" id="PTHR23530">
    <property type="entry name" value="TRANSPORT PROTEIN-RELATED"/>
    <property type="match status" value="1"/>
</dbReference>
<evidence type="ECO:0000313" key="7">
    <source>
        <dbReference type="Proteomes" id="UP000368032"/>
    </source>
</evidence>
<feature type="transmembrane region" description="Helical" evidence="5">
    <location>
        <begin position="239"/>
        <end position="260"/>
    </location>
</feature>
<keyword evidence="2 5" id="KW-0812">Transmembrane</keyword>
<dbReference type="AlphaFoldDB" id="A0A5K1IXF6"/>
<name>A0A5K1IXF6_9ACTN</name>
<dbReference type="RefSeq" id="WP_152067773.1">
    <property type="nucleotide sequence ID" value="NZ_CABWIF010000011.1"/>
</dbReference>
<dbReference type="EMBL" id="CABWIF010000011">
    <property type="protein sequence ID" value="VWL93554.1"/>
    <property type="molecule type" value="Genomic_DNA"/>
</dbReference>
<proteinExistence type="predicted"/>
<feature type="transmembrane region" description="Helical" evidence="5">
    <location>
        <begin position="330"/>
        <end position="349"/>
    </location>
</feature>
<dbReference type="PROSITE" id="PS00216">
    <property type="entry name" value="SUGAR_TRANSPORT_1"/>
    <property type="match status" value="1"/>
</dbReference>
<feature type="transmembrane region" description="Helical" evidence="5">
    <location>
        <begin position="129"/>
        <end position="149"/>
    </location>
</feature>
<feature type="transmembrane region" description="Helical" evidence="5">
    <location>
        <begin position="93"/>
        <end position="117"/>
    </location>
</feature>